<proteinExistence type="predicted"/>
<feature type="compositionally biased region" description="Basic and acidic residues" evidence="1">
    <location>
        <begin position="570"/>
        <end position="585"/>
    </location>
</feature>
<sequence>MALPSKPATHQPTVVLADDKERIRAPVKLTSLRAGKPRRQPQRWTEERVVSELRAFIARHGDEGIMPTRFCLESHDRSDLAVAIERRFGGLRKLASRMDLAMTGRHEQRHWSSFEVVERALRDFIAANGTRDLMPSSLQLREHGRNDLLLAIRSHGGLRAVANRTGMRLRPALLAKRFDWADWDVLASELFAFVATNGTSGVMPSAAELRTHGRGKLVHAIHKHHGGQKAVAARLGLRRRARAPEREQVPRGFWVEPANLERELLAYARGARAREVAAAARYRGVPLAHVAAEASTNAASAGARTLVRAAPLDAAASPPSSAPANERPLTMPTSRALVAAGRTDLHRAICAHGGYFEVAARYGLERRDGRRRKNWADKDVLRAELLRYIAENGTVGEMPSHDQLQIDGRTDLLSAMAAHHGSMRLVGEALGLKPHDGFTFHDWQQWENVERELRAFVLEREARGFPKGLMPTALELRMENKTGLTFAIKQHRGFYNVARRMRLYCPGGYDETLGSARVAGLRGAARVRAFRGRPHDDDDDDDGAAAHEDARRAEAELLLHLRRQYAREKAMERQQKLTAAHERDGQPVAAYDANADSSGSLGPRDGDRNTAAEFG</sequence>
<feature type="region of interest" description="Disordered" evidence="1">
    <location>
        <begin position="570"/>
        <end position="615"/>
    </location>
</feature>
<protein>
    <submittedName>
        <fullName evidence="2">Uncharacterized protein</fullName>
    </submittedName>
</protein>
<evidence type="ECO:0000313" key="3">
    <source>
        <dbReference type="Proteomes" id="UP000751190"/>
    </source>
</evidence>
<dbReference type="OMA" id="QWENVER"/>
<name>A0A8J6C3Y2_DIALT</name>
<comment type="caution">
    <text evidence="2">The sequence shown here is derived from an EMBL/GenBank/DDBJ whole genome shotgun (WGS) entry which is preliminary data.</text>
</comment>
<gene>
    <name evidence="2" type="ORF">KFE25_005120</name>
</gene>
<feature type="compositionally biased region" description="Basic and acidic residues" evidence="1">
    <location>
        <begin position="604"/>
        <end position="615"/>
    </location>
</feature>
<dbReference type="EMBL" id="JAGTXO010000062">
    <property type="protein sequence ID" value="KAG8457851.1"/>
    <property type="molecule type" value="Genomic_DNA"/>
</dbReference>
<evidence type="ECO:0000313" key="2">
    <source>
        <dbReference type="EMBL" id="KAG8457851.1"/>
    </source>
</evidence>
<dbReference type="Proteomes" id="UP000751190">
    <property type="component" value="Unassembled WGS sequence"/>
</dbReference>
<reference evidence="2" key="1">
    <citation type="submission" date="2021-05" db="EMBL/GenBank/DDBJ databases">
        <title>The genome of the haptophyte Pavlova lutheri (Diacronema luteri, Pavlovales) - a model for lipid biosynthesis in eukaryotic algae.</title>
        <authorList>
            <person name="Hulatt C.J."/>
            <person name="Posewitz M.C."/>
        </authorList>
    </citation>
    <scope>NUCLEOTIDE SEQUENCE</scope>
    <source>
        <strain evidence="2">NIVA-4/92</strain>
    </source>
</reference>
<keyword evidence="3" id="KW-1185">Reference proteome</keyword>
<dbReference type="AlphaFoldDB" id="A0A8J6C3Y2"/>
<accession>A0A8J6C3Y2</accession>
<organism evidence="2 3">
    <name type="scientific">Diacronema lutheri</name>
    <name type="common">Unicellular marine alga</name>
    <name type="synonym">Monochrysis lutheri</name>
    <dbReference type="NCBI Taxonomy" id="2081491"/>
    <lineage>
        <taxon>Eukaryota</taxon>
        <taxon>Haptista</taxon>
        <taxon>Haptophyta</taxon>
        <taxon>Pavlovophyceae</taxon>
        <taxon>Pavlovales</taxon>
        <taxon>Pavlovaceae</taxon>
        <taxon>Diacronema</taxon>
    </lineage>
</organism>
<dbReference type="OrthoDB" id="2779at2759"/>
<evidence type="ECO:0000256" key="1">
    <source>
        <dbReference type="SAM" id="MobiDB-lite"/>
    </source>
</evidence>